<gene>
    <name evidence="7" type="ORF">A4U43_C03F17500</name>
</gene>
<evidence type="ECO:0000313" key="8">
    <source>
        <dbReference type="Proteomes" id="UP000243459"/>
    </source>
</evidence>
<dbReference type="GO" id="GO:0006364">
    <property type="term" value="P:rRNA processing"/>
    <property type="evidence" value="ECO:0007669"/>
    <property type="project" value="TreeGrafter"/>
</dbReference>
<dbReference type="PANTHER" id="PTHR13028:SF0">
    <property type="entry name" value="RRNA-PROCESSING PROTEIN EBP2-RELATED"/>
    <property type="match status" value="1"/>
</dbReference>
<dbReference type="PANTHER" id="PTHR13028">
    <property type="entry name" value="RRNA PROCESSING PROTEIN EBNA1-BINDING PROTEIN-RELATED"/>
    <property type="match status" value="1"/>
</dbReference>
<keyword evidence="8" id="KW-1185">Reference proteome</keyword>
<feature type="compositionally biased region" description="Basic and acidic residues" evidence="6">
    <location>
        <begin position="139"/>
        <end position="150"/>
    </location>
</feature>
<dbReference type="AlphaFoldDB" id="A0A5P1FAV7"/>
<feature type="region of interest" description="Disordered" evidence="6">
    <location>
        <begin position="139"/>
        <end position="177"/>
    </location>
</feature>
<proteinExistence type="inferred from homology"/>
<comment type="subcellular location">
    <subcellularLocation>
        <location evidence="1">Nucleus</location>
        <location evidence="1">Nucleolus</location>
    </subcellularLocation>
</comment>
<feature type="compositionally biased region" description="Acidic residues" evidence="6">
    <location>
        <begin position="1"/>
        <end position="16"/>
    </location>
</feature>
<dbReference type="GO" id="GO:0034399">
    <property type="term" value="C:nuclear periphery"/>
    <property type="evidence" value="ECO:0007669"/>
    <property type="project" value="TreeGrafter"/>
</dbReference>
<dbReference type="GO" id="GO:0030687">
    <property type="term" value="C:preribosome, large subunit precursor"/>
    <property type="evidence" value="ECO:0007669"/>
    <property type="project" value="TreeGrafter"/>
</dbReference>
<dbReference type="OMA" id="WTHKAKW"/>
<feature type="region of interest" description="Disordered" evidence="6">
    <location>
        <begin position="1"/>
        <end position="30"/>
    </location>
</feature>
<dbReference type="InterPro" id="IPR008610">
    <property type="entry name" value="Ebp2"/>
</dbReference>
<dbReference type="Proteomes" id="UP000243459">
    <property type="component" value="Chromosome 3"/>
</dbReference>
<dbReference type="EMBL" id="CM007383">
    <property type="protein sequence ID" value="ONK75495.1"/>
    <property type="molecule type" value="Genomic_DNA"/>
</dbReference>
<evidence type="ECO:0000313" key="7">
    <source>
        <dbReference type="EMBL" id="ONK75495.1"/>
    </source>
</evidence>
<evidence type="ECO:0000256" key="5">
    <source>
        <dbReference type="ARBA" id="ARBA00023242"/>
    </source>
</evidence>
<sequence length="177" mass="20759">MEDTMDDIDEEMMDSESESKYEEVPLTEPSKAAIHNKEGLLKKLEDIVWPENADWIHRLTTDYDLPADIDVNNDDLAREMSFYTQALDGTRQAFGKLQALGLPFLRPPDYYAKMVKSDSHMLKIKGKRLEEKKIEEAEERKKARESKIIAKEVQTQKNKERAKRKKEDIESVKKWRK</sequence>
<comment type="similarity">
    <text evidence="2">Belongs to the EBP2 family.</text>
</comment>
<dbReference type="Pfam" id="PF05890">
    <property type="entry name" value="Ebp2"/>
    <property type="match status" value="1"/>
</dbReference>
<evidence type="ECO:0000256" key="3">
    <source>
        <dbReference type="ARBA" id="ARBA00022517"/>
    </source>
</evidence>
<organism evidence="7 8">
    <name type="scientific">Asparagus officinalis</name>
    <name type="common">Garden asparagus</name>
    <dbReference type="NCBI Taxonomy" id="4686"/>
    <lineage>
        <taxon>Eukaryota</taxon>
        <taxon>Viridiplantae</taxon>
        <taxon>Streptophyta</taxon>
        <taxon>Embryophyta</taxon>
        <taxon>Tracheophyta</taxon>
        <taxon>Spermatophyta</taxon>
        <taxon>Magnoliopsida</taxon>
        <taxon>Liliopsida</taxon>
        <taxon>Asparagales</taxon>
        <taxon>Asparagaceae</taxon>
        <taxon>Asparagoideae</taxon>
        <taxon>Asparagus</taxon>
    </lineage>
</organism>
<evidence type="ECO:0000256" key="1">
    <source>
        <dbReference type="ARBA" id="ARBA00004604"/>
    </source>
</evidence>
<dbReference type="GO" id="GO:0005730">
    <property type="term" value="C:nucleolus"/>
    <property type="evidence" value="ECO:0007669"/>
    <property type="project" value="UniProtKB-SubCell"/>
</dbReference>
<dbReference type="Gramene" id="ONK75495">
    <property type="protein sequence ID" value="ONK75495"/>
    <property type="gene ID" value="A4U43_C03F17500"/>
</dbReference>
<feature type="compositionally biased region" description="Basic and acidic residues" evidence="6">
    <location>
        <begin position="165"/>
        <end position="177"/>
    </location>
</feature>
<evidence type="ECO:0000256" key="4">
    <source>
        <dbReference type="ARBA" id="ARBA00023054"/>
    </source>
</evidence>
<reference evidence="8" key="1">
    <citation type="journal article" date="2017" name="Nat. Commun.">
        <title>The asparagus genome sheds light on the origin and evolution of a young Y chromosome.</title>
        <authorList>
            <person name="Harkess A."/>
            <person name="Zhou J."/>
            <person name="Xu C."/>
            <person name="Bowers J.E."/>
            <person name="Van der Hulst R."/>
            <person name="Ayyampalayam S."/>
            <person name="Mercati F."/>
            <person name="Riccardi P."/>
            <person name="McKain M.R."/>
            <person name="Kakrana A."/>
            <person name="Tang H."/>
            <person name="Ray J."/>
            <person name="Groenendijk J."/>
            <person name="Arikit S."/>
            <person name="Mathioni S.M."/>
            <person name="Nakano M."/>
            <person name="Shan H."/>
            <person name="Telgmann-Rauber A."/>
            <person name="Kanno A."/>
            <person name="Yue Z."/>
            <person name="Chen H."/>
            <person name="Li W."/>
            <person name="Chen Y."/>
            <person name="Xu X."/>
            <person name="Zhang Y."/>
            <person name="Luo S."/>
            <person name="Chen H."/>
            <person name="Gao J."/>
            <person name="Mao Z."/>
            <person name="Pires J.C."/>
            <person name="Luo M."/>
            <person name="Kudrna D."/>
            <person name="Wing R.A."/>
            <person name="Meyers B.C."/>
            <person name="Yi K."/>
            <person name="Kong H."/>
            <person name="Lavrijsen P."/>
            <person name="Sunseri F."/>
            <person name="Falavigna A."/>
            <person name="Ye Y."/>
            <person name="Leebens-Mack J.H."/>
            <person name="Chen G."/>
        </authorList>
    </citation>
    <scope>NUCLEOTIDE SEQUENCE [LARGE SCALE GENOMIC DNA]</scope>
    <source>
        <strain evidence="8">cv. DH0086</strain>
    </source>
</reference>
<protein>
    <submittedName>
        <fullName evidence="7">Uncharacterized protein</fullName>
    </submittedName>
</protein>
<dbReference type="GO" id="GO:0042273">
    <property type="term" value="P:ribosomal large subunit biogenesis"/>
    <property type="evidence" value="ECO:0007669"/>
    <property type="project" value="TreeGrafter"/>
</dbReference>
<keyword evidence="3" id="KW-0690">Ribosome biogenesis</keyword>
<evidence type="ECO:0000256" key="2">
    <source>
        <dbReference type="ARBA" id="ARBA00007336"/>
    </source>
</evidence>
<keyword evidence="4" id="KW-0175">Coiled coil</keyword>
<evidence type="ECO:0000256" key="6">
    <source>
        <dbReference type="SAM" id="MobiDB-lite"/>
    </source>
</evidence>
<accession>A0A5P1FAV7</accession>
<name>A0A5P1FAV7_ASPOF</name>
<keyword evidence="5" id="KW-0539">Nucleus</keyword>